<dbReference type="Proteomes" id="UP001345013">
    <property type="component" value="Unassembled WGS sequence"/>
</dbReference>
<dbReference type="Pfam" id="PF05368">
    <property type="entry name" value="NmrA"/>
    <property type="match status" value="1"/>
</dbReference>
<dbReference type="PANTHER" id="PTHR47706">
    <property type="entry name" value="NMRA-LIKE FAMILY PROTEIN"/>
    <property type="match status" value="1"/>
</dbReference>
<proteinExistence type="inferred from homology"/>
<evidence type="ECO:0000313" key="5">
    <source>
        <dbReference type="EMBL" id="KAK5082505.1"/>
    </source>
</evidence>
<dbReference type="InterPro" id="IPR008030">
    <property type="entry name" value="NmrA-like"/>
</dbReference>
<dbReference type="SUPFAM" id="SSF51735">
    <property type="entry name" value="NAD(P)-binding Rossmann-fold domains"/>
    <property type="match status" value="1"/>
</dbReference>
<accession>A0ABR0K1U8</accession>
<keyword evidence="6" id="KW-1185">Reference proteome</keyword>
<dbReference type="InterPro" id="IPR036291">
    <property type="entry name" value="NAD(P)-bd_dom_sf"/>
</dbReference>
<gene>
    <name evidence="5" type="ORF">LTR24_008003</name>
</gene>
<feature type="domain" description="NmrA-like" evidence="4">
    <location>
        <begin position="3"/>
        <end position="237"/>
    </location>
</feature>
<reference evidence="5 6" key="1">
    <citation type="submission" date="2023-08" db="EMBL/GenBank/DDBJ databases">
        <title>Black Yeasts Isolated from many extreme environments.</title>
        <authorList>
            <person name="Coleine C."/>
            <person name="Stajich J.E."/>
            <person name="Selbmann L."/>
        </authorList>
    </citation>
    <scope>NUCLEOTIDE SEQUENCE [LARGE SCALE GENOMIC DNA]</scope>
    <source>
        <strain evidence="5 6">CCFEE 5885</strain>
    </source>
</reference>
<evidence type="ECO:0000256" key="3">
    <source>
        <dbReference type="ARBA" id="ARBA00023002"/>
    </source>
</evidence>
<evidence type="ECO:0000313" key="6">
    <source>
        <dbReference type="Proteomes" id="UP001345013"/>
    </source>
</evidence>
<protein>
    <recommendedName>
        <fullName evidence="4">NmrA-like domain-containing protein</fullName>
    </recommendedName>
</protein>
<sequence length="309" mass="34137">MVKIALAGGTGQVAREVIDALLARNKHEPPTTEDGTAEVTFLTVDYNDTDSLAKALLGVHTVLSFIQVHSDPQNKSQKNLIDATIVAGATRFAPSEWAGSTLTDMSLHAGKAEIREYLEKVNEKGKVLEYTLFQPGLFLNYLAAPYQTAKYVAPLQTMFDYQGRRGIVIDEHDPIFTFTTVEDLAAIVANAIEYDGEWPVIGGISGNRVPISKIIEIGEKVRGGSFIIDHVNVDDLQIGKLKMSWMPAEGHRSFNQEQAAKIIEQAYIGILLSSTKGAWDVSNDFNQLFPDYEFTQIEAYLNDVWKGKP</sequence>
<name>A0ABR0K1U8_9EURO</name>
<comment type="similarity">
    <text evidence="1">Belongs to the NmrA-type oxidoreductase family. Isoflavone reductase subfamily.</text>
</comment>
<keyword evidence="2" id="KW-0521">NADP</keyword>
<organism evidence="5 6">
    <name type="scientific">Lithohypha guttulata</name>
    <dbReference type="NCBI Taxonomy" id="1690604"/>
    <lineage>
        <taxon>Eukaryota</taxon>
        <taxon>Fungi</taxon>
        <taxon>Dikarya</taxon>
        <taxon>Ascomycota</taxon>
        <taxon>Pezizomycotina</taxon>
        <taxon>Eurotiomycetes</taxon>
        <taxon>Chaetothyriomycetidae</taxon>
        <taxon>Chaetothyriales</taxon>
        <taxon>Trichomeriaceae</taxon>
        <taxon>Lithohypha</taxon>
    </lineage>
</organism>
<evidence type="ECO:0000259" key="4">
    <source>
        <dbReference type="Pfam" id="PF05368"/>
    </source>
</evidence>
<dbReference type="Gene3D" id="3.90.25.10">
    <property type="entry name" value="UDP-galactose 4-epimerase, domain 1"/>
    <property type="match status" value="1"/>
</dbReference>
<dbReference type="PANTHER" id="PTHR47706:SF4">
    <property type="entry name" value="NMRA-LIKE DOMAIN-CONTAINING PROTEIN"/>
    <property type="match status" value="1"/>
</dbReference>
<evidence type="ECO:0000256" key="1">
    <source>
        <dbReference type="ARBA" id="ARBA00005725"/>
    </source>
</evidence>
<keyword evidence="3" id="KW-0560">Oxidoreductase</keyword>
<dbReference type="InterPro" id="IPR051609">
    <property type="entry name" value="NmrA/Isoflavone_reductase-like"/>
</dbReference>
<comment type="caution">
    <text evidence="5">The sequence shown here is derived from an EMBL/GenBank/DDBJ whole genome shotgun (WGS) entry which is preliminary data.</text>
</comment>
<dbReference type="Gene3D" id="3.40.50.720">
    <property type="entry name" value="NAD(P)-binding Rossmann-like Domain"/>
    <property type="match status" value="1"/>
</dbReference>
<evidence type="ECO:0000256" key="2">
    <source>
        <dbReference type="ARBA" id="ARBA00022857"/>
    </source>
</evidence>
<dbReference type="EMBL" id="JAVRRG010000129">
    <property type="protein sequence ID" value="KAK5082505.1"/>
    <property type="molecule type" value="Genomic_DNA"/>
</dbReference>